<evidence type="ECO:0000256" key="5">
    <source>
        <dbReference type="ARBA" id="ARBA00022692"/>
    </source>
</evidence>
<evidence type="ECO:0000256" key="3">
    <source>
        <dbReference type="ARBA" id="ARBA00010425"/>
    </source>
</evidence>
<feature type="transmembrane region" description="Helical" evidence="8">
    <location>
        <begin position="20"/>
        <end position="38"/>
    </location>
</feature>
<gene>
    <name evidence="10" type="ORF">CSOL1703_00012444</name>
</gene>
<evidence type="ECO:0000256" key="7">
    <source>
        <dbReference type="ARBA" id="ARBA00023136"/>
    </source>
</evidence>
<feature type="transmembrane region" description="Helical" evidence="8">
    <location>
        <begin position="86"/>
        <end position="107"/>
    </location>
</feature>
<evidence type="ECO:0000256" key="2">
    <source>
        <dbReference type="ARBA" id="ARBA00004477"/>
    </source>
</evidence>
<dbReference type="InterPro" id="IPR004853">
    <property type="entry name" value="Sugar_P_trans_dom"/>
</dbReference>
<comment type="subcellular location">
    <subcellularLocation>
        <location evidence="2">Endoplasmic reticulum membrane</location>
        <topology evidence="2">Multi-pass membrane protein</topology>
    </subcellularLocation>
</comment>
<dbReference type="InterPro" id="IPR050186">
    <property type="entry name" value="TPT_transporter"/>
</dbReference>
<evidence type="ECO:0000256" key="1">
    <source>
        <dbReference type="ARBA" id="ARBA00003420"/>
    </source>
</evidence>
<feature type="transmembrane region" description="Helical" evidence="8">
    <location>
        <begin position="199"/>
        <end position="217"/>
    </location>
</feature>
<keyword evidence="7 8" id="KW-0472">Membrane</keyword>
<dbReference type="AlphaFoldDB" id="A0A9N9WBB7"/>
<evidence type="ECO:0000256" key="8">
    <source>
        <dbReference type="SAM" id="Phobius"/>
    </source>
</evidence>
<dbReference type="EMBL" id="CABFOC020000013">
    <property type="protein sequence ID" value="CAH0045813.1"/>
    <property type="molecule type" value="Genomic_DNA"/>
</dbReference>
<keyword evidence="11" id="KW-1185">Reference proteome</keyword>
<dbReference type="InterPro" id="IPR037185">
    <property type="entry name" value="EmrE-like"/>
</dbReference>
<dbReference type="GO" id="GO:0005789">
    <property type="term" value="C:endoplasmic reticulum membrane"/>
    <property type="evidence" value="ECO:0007669"/>
    <property type="project" value="UniProtKB-SubCell"/>
</dbReference>
<dbReference type="Pfam" id="PF03151">
    <property type="entry name" value="TPT"/>
    <property type="match status" value="1"/>
</dbReference>
<organism evidence="10 11">
    <name type="scientific">Clonostachys solani</name>
    <dbReference type="NCBI Taxonomy" id="160281"/>
    <lineage>
        <taxon>Eukaryota</taxon>
        <taxon>Fungi</taxon>
        <taxon>Dikarya</taxon>
        <taxon>Ascomycota</taxon>
        <taxon>Pezizomycotina</taxon>
        <taxon>Sordariomycetes</taxon>
        <taxon>Hypocreomycetidae</taxon>
        <taxon>Hypocreales</taxon>
        <taxon>Bionectriaceae</taxon>
        <taxon>Clonostachys</taxon>
    </lineage>
</organism>
<feature type="transmembrane region" description="Helical" evidence="8">
    <location>
        <begin position="292"/>
        <end position="313"/>
    </location>
</feature>
<feature type="transmembrane region" description="Helical" evidence="8">
    <location>
        <begin position="44"/>
        <end position="65"/>
    </location>
</feature>
<dbReference type="Proteomes" id="UP000775872">
    <property type="component" value="Unassembled WGS sequence"/>
</dbReference>
<evidence type="ECO:0000313" key="10">
    <source>
        <dbReference type="EMBL" id="CAH0045813.1"/>
    </source>
</evidence>
<comment type="function">
    <text evidence="1">Involved in the import of GDP-mannose from the cytoplasm into the Golgi lumen.</text>
</comment>
<accession>A0A9N9WBB7</accession>
<comment type="caution">
    <text evidence="10">The sequence shown here is derived from an EMBL/GenBank/DDBJ whole genome shotgun (WGS) entry which is preliminary data.</text>
</comment>
<comment type="similarity">
    <text evidence="3">Belongs to the TPT transporter family. SLC35D subfamily.</text>
</comment>
<sequence length="335" mass="36607">MEKDTPTAVARSNAQIPSYIIAWIVTSNVTILANKWIISSGGFTILLTCLHLTFASIVTQILARTTNLLHRRHNLPIDRKFFLRRILPMGIVASGSLVCSNLSLVWLSVSFQQMVKGCSPVLTLFVSWLLGVRKVTKSDILNVIIIVGGVVLASAGEVHFTVIGVVYQLAALLFEATRVVLIQIMLTGEDIALDPIVGLYYYAPLCAVINFCIMWVVEAPHLSVAEVTPMTWGMIFGSAVTAFMLNYTSMALIGKTSGLTTTLVSIFKNILLVGVSVLIWSTPISPIQFLGYSISIVGLVLYSFGFGQLYAGYRSLISWLGLQWKDEADILGQTP</sequence>
<name>A0A9N9WBB7_9HYPO</name>
<keyword evidence="6 8" id="KW-1133">Transmembrane helix</keyword>
<evidence type="ECO:0000256" key="4">
    <source>
        <dbReference type="ARBA" id="ARBA00011182"/>
    </source>
</evidence>
<evidence type="ECO:0000313" key="11">
    <source>
        <dbReference type="Proteomes" id="UP000775872"/>
    </source>
</evidence>
<reference evidence="10 11" key="2">
    <citation type="submission" date="2021-10" db="EMBL/GenBank/DDBJ databases">
        <authorList>
            <person name="Piombo E."/>
        </authorList>
    </citation>
    <scope>NUCLEOTIDE SEQUENCE [LARGE SCALE GENOMIC DNA]</scope>
</reference>
<feature type="transmembrane region" description="Helical" evidence="8">
    <location>
        <begin position="229"/>
        <end position="247"/>
    </location>
</feature>
<evidence type="ECO:0000259" key="9">
    <source>
        <dbReference type="Pfam" id="PF03151"/>
    </source>
</evidence>
<dbReference type="PANTHER" id="PTHR11132">
    <property type="entry name" value="SOLUTE CARRIER FAMILY 35"/>
    <property type="match status" value="1"/>
</dbReference>
<protein>
    <recommendedName>
        <fullName evidence="9">Sugar phosphate transporter domain-containing protein</fullName>
    </recommendedName>
</protein>
<feature type="domain" description="Sugar phosphate transporter" evidence="9">
    <location>
        <begin position="16"/>
        <end position="303"/>
    </location>
</feature>
<evidence type="ECO:0000256" key="6">
    <source>
        <dbReference type="ARBA" id="ARBA00022989"/>
    </source>
</evidence>
<reference evidence="11" key="1">
    <citation type="submission" date="2019-06" db="EMBL/GenBank/DDBJ databases">
        <authorList>
            <person name="Broberg M."/>
        </authorList>
    </citation>
    <scope>NUCLEOTIDE SEQUENCE [LARGE SCALE GENOMIC DNA]</scope>
</reference>
<proteinExistence type="inferred from homology"/>
<dbReference type="OrthoDB" id="6418713at2759"/>
<comment type="subunit">
    <text evidence="4">Homooligomer.</text>
</comment>
<dbReference type="SUPFAM" id="SSF103481">
    <property type="entry name" value="Multidrug resistance efflux transporter EmrE"/>
    <property type="match status" value="1"/>
</dbReference>
<feature type="transmembrane region" description="Helical" evidence="8">
    <location>
        <begin position="259"/>
        <end position="280"/>
    </location>
</feature>
<feature type="transmembrane region" description="Helical" evidence="8">
    <location>
        <begin position="139"/>
        <end position="160"/>
    </location>
</feature>
<feature type="transmembrane region" description="Helical" evidence="8">
    <location>
        <begin position="166"/>
        <end position="187"/>
    </location>
</feature>
<keyword evidence="5 8" id="KW-0812">Transmembrane</keyword>
<feature type="transmembrane region" description="Helical" evidence="8">
    <location>
        <begin position="113"/>
        <end position="132"/>
    </location>
</feature>